<dbReference type="InterPro" id="IPR036361">
    <property type="entry name" value="SAP_dom_sf"/>
</dbReference>
<evidence type="ECO:0000313" key="3">
    <source>
        <dbReference type="Proteomes" id="UP000800035"/>
    </source>
</evidence>
<dbReference type="Gene3D" id="1.10.720.30">
    <property type="entry name" value="SAP domain"/>
    <property type="match status" value="1"/>
</dbReference>
<feature type="compositionally biased region" description="Low complexity" evidence="1">
    <location>
        <begin position="410"/>
        <end position="421"/>
    </location>
</feature>
<accession>A0A6A5UEF2</accession>
<dbReference type="AlphaFoldDB" id="A0A6A5UEF2"/>
<feature type="compositionally biased region" description="Basic and acidic residues" evidence="1">
    <location>
        <begin position="435"/>
        <end position="451"/>
    </location>
</feature>
<dbReference type="Proteomes" id="UP000800035">
    <property type="component" value="Unassembled WGS sequence"/>
</dbReference>
<sequence>MATIKIKWSDYKERMKAANPNYFPSRSTRGTSSSPTRSLPQQEKDHVNSIVMSVPPLETTTTQYGDVFQPAELKPTNTSLVGSTKLPDLLASTSTTNMPSPAVVPDLPVQPRVRYSSTTPQPQVKDRTVNKSGLELGSDTYKEANPTCRRTSRVGSFPSSGSSSHAKFDYSRGDYWRPSTRQADHYQLARQYRAISRSRSADRQASNVCEPARQSPARYRSGSPDRNTSNMRQREVKVVRDRSPKRAREEVYYTMAARELKEELKLRNLPVPAMTNKSKTALVERLMEDDASYKAAMRKKHRPSRRKPLKQDPSNIEDLGIRGIPKSIGGRLRDENISKASNGKSTVVKVMKASSKRKRDDRTNKTGEHEEAGTAAPKRRHATTEPELPAVAPKRLTRQIAKPSSRKPSKPSALPSPTSTSCRLLDPPQSEDTSADEKKATVSTKMADKKKTPATKVTADGDDKQERIKGIAYKVHKLKIPIEAGIKKTSDTSKGYYHDEEWLSDDTGEKKSKISRTQMQKLGLIRGI</sequence>
<name>A0A6A5UEF2_9PLEO</name>
<evidence type="ECO:0000313" key="2">
    <source>
        <dbReference type="EMBL" id="KAF1959487.1"/>
    </source>
</evidence>
<feature type="region of interest" description="Disordered" evidence="1">
    <location>
        <begin position="19"/>
        <end position="46"/>
    </location>
</feature>
<feature type="compositionally biased region" description="Low complexity" evidence="1">
    <location>
        <begin position="153"/>
        <end position="164"/>
    </location>
</feature>
<feature type="region of interest" description="Disordered" evidence="1">
    <location>
        <begin position="195"/>
        <end position="242"/>
    </location>
</feature>
<feature type="compositionally biased region" description="Basic residues" evidence="1">
    <location>
        <begin position="296"/>
        <end position="308"/>
    </location>
</feature>
<evidence type="ECO:0000256" key="1">
    <source>
        <dbReference type="SAM" id="MobiDB-lite"/>
    </source>
</evidence>
<feature type="compositionally biased region" description="Basic and acidic residues" evidence="1">
    <location>
        <begin position="166"/>
        <end position="175"/>
    </location>
</feature>
<reference evidence="2" key="1">
    <citation type="journal article" date="2020" name="Stud. Mycol.">
        <title>101 Dothideomycetes genomes: a test case for predicting lifestyles and emergence of pathogens.</title>
        <authorList>
            <person name="Haridas S."/>
            <person name="Albert R."/>
            <person name="Binder M."/>
            <person name="Bloem J."/>
            <person name="Labutti K."/>
            <person name="Salamov A."/>
            <person name="Andreopoulos B."/>
            <person name="Baker S."/>
            <person name="Barry K."/>
            <person name="Bills G."/>
            <person name="Bluhm B."/>
            <person name="Cannon C."/>
            <person name="Castanera R."/>
            <person name="Culley D."/>
            <person name="Daum C."/>
            <person name="Ezra D."/>
            <person name="Gonzalez J."/>
            <person name="Henrissat B."/>
            <person name="Kuo A."/>
            <person name="Liang C."/>
            <person name="Lipzen A."/>
            <person name="Lutzoni F."/>
            <person name="Magnuson J."/>
            <person name="Mondo S."/>
            <person name="Nolan M."/>
            <person name="Ohm R."/>
            <person name="Pangilinan J."/>
            <person name="Park H.-J."/>
            <person name="Ramirez L."/>
            <person name="Alfaro M."/>
            <person name="Sun H."/>
            <person name="Tritt A."/>
            <person name="Yoshinaga Y."/>
            <person name="Zwiers L.-H."/>
            <person name="Turgeon B."/>
            <person name="Goodwin S."/>
            <person name="Spatafora J."/>
            <person name="Crous P."/>
            <person name="Grigoriev I."/>
        </authorList>
    </citation>
    <scope>NUCLEOTIDE SEQUENCE</scope>
    <source>
        <strain evidence="2">CBS 675.92</strain>
    </source>
</reference>
<feature type="compositionally biased region" description="Basic and acidic residues" evidence="1">
    <location>
        <begin position="358"/>
        <end position="372"/>
    </location>
</feature>
<feature type="region of interest" description="Disordered" evidence="1">
    <location>
        <begin position="293"/>
        <end position="461"/>
    </location>
</feature>
<proteinExistence type="predicted"/>
<protein>
    <submittedName>
        <fullName evidence="2">Uncharacterized protein</fullName>
    </submittedName>
</protein>
<keyword evidence="3" id="KW-1185">Reference proteome</keyword>
<feature type="compositionally biased region" description="Basic and acidic residues" evidence="1">
    <location>
        <begin position="232"/>
        <end position="242"/>
    </location>
</feature>
<gene>
    <name evidence="2" type="ORF">CC80DRAFT_501703</name>
</gene>
<organism evidence="2 3">
    <name type="scientific">Byssothecium circinans</name>
    <dbReference type="NCBI Taxonomy" id="147558"/>
    <lineage>
        <taxon>Eukaryota</taxon>
        <taxon>Fungi</taxon>
        <taxon>Dikarya</taxon>
        <taxon>Ascomycota</taxon>
        <taxon>Pezizomycotina</taxon>
        <taxon>Dothideomycetes</taxon>
        <taxon>Pleosporomycetidae</taxon>
        <taxon>Pleosporales</taxon>
        <taxon>Massarineae</taxon>
        <taxon>Massarinaceae</taxon>
        <taxon>Byssothecium</taxon>
    </lineage>
</organism>
<feature type="region of interest" description="Disordered" evidence="1">
    <location>
        <begin position="113"/>
        <end position="175"/>
    </location>
</feature>
<feature type="compositionally biased region" description="Low complexity" evidence="1">
    <location>
        <begin position="24"/>
        <end position="40"/>
    </location>
</feature>
<dbReference type="EMBL" id="ML976984">
    <property type="protein sequence ID" value="KAF1959487.1"/>
    <property type="molecule type" value="Genomic_DNA"/>
</dbReference>